<dbReference type="STRING" id="45351.A7T2T8"/>
<dbReference type="InParanoid" id="A7T2T8"/>
<dbReference type="Proteomes" id="UP000001593">
    <property type="component" value="Unassembled WGS sequence"/>
</dbReference>
<sequence length="309" mass="35267">MASKTLAFRRIADKPRKMIDKTRRCSAPDLHNIPTVISYREPRERHAKNRNQSRTLTAVKIVKFAIAPKVIPKCMVLNPRSLAKVDAAPALFAELNSNNIDICFVSESWLNQKILSHMICPDGYVMDRKDRPGMRMGGGVAIICRNNWKIEVIKVTDDFESIWCKITTPNSVYYVASVYHTSDPIYEPKDLLDFLSDTCDEVLLADPDAEIAIAGDINQLDIKSLMQQHGLHQKVNVPTRGDKLLDVFLTNYPLLWKSGRVHKDLVRSDHLVVTVQPTIPTKPQRRYVTFRDTRDHRKLALEARIILLT</sequence>
<gene>
    <name evidence="1" type="ORF">NEMVEDRAFT_v1g221532</name>
</gene>
<protein>
    <recommendedName>
        <fullName evidence="3">Endonuclease/exonuclease/phosphatase domain-containing protein</fullName>
    </recommendedName>
</protein>
<dbReference type="InterPro" id="IPR036691">
    <property type="entry name" value="Endo/exonu/phosph_ase_sf"/>
</dbReference>
<keyword evidence="2" id="KW-1185">Reference proteome</keyword>
<name>A7T2T8_NEMVE</name>
<dbReference type="AlphaFoldDB" id="A7T2T8"/>
<dbReference type="eggNOG" id="ENOG502S72P">
    <property type="taxonomic scope" value="Eukaryota"/>
</dbReference>
<dbReference type="PANTHER" id="PTHR47510">
    <property type="entry name" value="REVERSE TRANSCRIPTASE DOMAIN-CONTAINING PROTEIN"/>
    <property type="match status" value="1"/>
</dbReference>
<organism evidence="1 2">
    <name type="scientific">Nematostella vectensis</name>
    <name type="common">Starlet sea anemone</name>
    <dbReference type="NCBI Taxonomy" id="45351"/>
    <lineage>
        <taxon>Eukaryota</taxon>
        <taxon>Metazoa</taxon>
        <taxon>Cnidaria</taxon>
        <taxon>Anthozoa</taxon>
        <taxon>Hexacorallia</taxon>
        <taxon>Actiniaria</taxon>
        <taxon>Edwardsiidae</taxon>
        <taxon>Nematostella</taxon>
    </lineage>
</organism>
<reference evidence="1 2" key="1">
    <citation type="journal article" date="2007" name="Science">
        <title>Sea anemone genome reveals ancestral eumetazoan gene repertoire and genomic organization.</title>
        <authorList>
            <person name="Putnam N.H."/>
            <person name="Srivastava M."/>
            <person name="Hellsten U."/>
            <person name="Dirks B."/>
            <person name="Chapman J."/>
            <person name="Salamov A."/>
            <person name="Terry A."/>
            <person name="Shapiro H."/>
            <person name="Lindquist E."/>
            <person name="Kapitonov V.V."/>
            <person name="Jurka J."/>
            <person name="Genikhovich G."/>
            <person name="Grigoriev I.V."/>
            <person name="Lucas S.M."/>
            <person name="Steele R.E."/>
            <person name="Finnerty J.R."/>
            <person name="Technau U."/>
            <person name="Martindale M.Q."/>
            <person name="Rokhsar D.S."/>
        </authorList>
    </citation>
    <scope>NUCLEOTIDE SEQUENCE [LARGE SCALE GENOMIC DNA]</scope>
    <source>
        <strain evidence="2">CH2 X CH6</strain>
    </source>
</reference>
<dbReference type="HOGENOM" id="CLU_083128_0_0_1"/>
<evidence type="ECO:0008006" key="3">
    <source>
        <dbReference type="Google" id="ProtNLM"/>
    </source>
</evidence>
<dbReference type="PANTHER" id="PTHR47510:SF3">
    <property type="entry name" value="ENDO_EXONUCLEASE_PHOSPHATASE DOMAIN-CONTAINING PROTEIN"/>
    <property type="match status" value="1"/>
</dbReference>
<accession>A7T2T8</accession>
<dbReference type="OMA" id="HANLIPI"/>
<evidence type="ECO:0000313" key="2">
    <source>
        <dbReference type="Proteomes" id="UP000001593"/>
    </source>
</evidence>
<dbReference type="SUPFAM" id="SSF56219">
    <property type="entry name" value="DNase I-like"/>
    <property type="match status" value="1"/>
</dbReference>
<dbReference type="Gene3D" id="3.60.10.10">
    <property type="entry name" value="Endonuclease/exonuclease/phosphatase"/>
    <property type="match status" value="1"/>
</dbReference>
<evidence type="ECO:0000313" key="1">
    <source>
        <dbReference type="EMBL" id="EDO29726.1"/>
    </source>
</evidence>
<dbReference type="PhylomeDB" id="A7T2T8"/>
<proteinExistence type="predicted"/>
<dbReference type="EMBL" id="DS470330">
    <property type="protein sequence ID" value="EDO29726.1"/>
    <property type="molecule type" value="Genomic_DNA"/>
</dbReference>